<evidence type="ECO:0000313" key="2">
    <source>
        <dbReference type="EMBL" id="VAW18000.1"/>
    </source>
</evidence>
<dbReference type="SUPFAM" id="SSF54523">
    <property type="entry name" value="Pili subunits"/>
    <property type="match status" value="1"/>
</dbReference>
<dbReference type="AlphaFoldDB" id="A0A3B0TMX4"/>
<feature type="non-terminal residue" evidence="2">
    <location>
        <position position="1"/>
    </location>
</feature>
<feature type="domain" description="Type II secretion system protein GspG C-terminal" evidence="1">
    <location>
        <begin position="1"/>
        <end position="39"/>
    </location>
</feature>
<dbReference type="Pfam" id="PF08334">
    <property type="entry name" value="T2SSG"/>
    <property type="match status" value="1"/>
</dbReference>
<dbReference type="Gene3D" id="3.30.700.10">
    <property type="entry name" value="Glycoprotein, Type 4 Pilin"/>
    <property type="match status" value="1"/>
</dbReference>
<sequence>KIPTDPWGRKYVYVSPGTHNPEDFDLSSYGADGIESLDDIVNWYKE</sequence>
<proteinExistence type="predicted"/>
<dbReference type="InterPro" id="IPR045584">
    <property type="entry name" value="Pilin-like"/>
</dbReference>
<accession>A0A3B0TMX4</accession>
<evidence type="ECO:0000259" key="1">
    <source>
        <dbReference type="Pfam" id="PF08334"/>
    </source>
</evidence>
<reference evidence="2" key="1">
    <citation type="submission" date="2018-06" db="EMBL/GenBank/DDBJ databases">
        <authorList>
            <person name="Zhirakovskaya E."/>
        </authorList>
    </citation>
    <scope>NUCLEOTIDE SEQUENCE</scope>
</reference>
<dbReference type="InterPro" id="IPR013545">
    <property type="entry name" value="T2SS_protein-GspG_C"/>
</dbReference>
<protein>
    <recommendedName>
        <fullName evidence="1">Type II secretion system protein GspG C-terminal domain-containing protein</fullName>
    </recommendedName>
</protein>
<name>A0A3B0TMX4_9ZZZZ</name>
<dbReference type="EMBL" id="UOEN01000398">
    <property type="protein sequence ID" value="VAW18000.1"/>
    <property type="molecule type" value="Genomic_DNA"/>
</dbReference>
<organism evidence="2">
    <name type="scientific">hydrothermal vent metagenome</name>
    <dbReference type="NCBI Taxonomy" id="652676"/>
    <lineage>
        <taxon>unclassified sequences</taxon>
        <taxon>metagenomes</taxon>
        <taxon>ecological metagenomes</taxon>
    </lineage>
</organism>
<gene>
    <name evidence="2" type="ORF">MNBD_BACTEROID05-136</name>
</gene>